<dbReference type="GO" id="GO:0031012">
    <property type="term" value="C:extracellular matrix"/>
    <property type="evidence" value="ECO:0007669"/>
    <property type="project" value="InterPro"/>
</dbReference>
<evidence type="ECO:0000256" key="2">
    <source>
        <dbReference type="ARBA" id="ARBA00022670"/>
    </source>
</evidence>
<evidence type="ECO:0000256" key="6">
    <source>
        <dbReference type="ARBA" id="ARBA00023049"/>
    </source>
</evidence>
<evidence type="ECO:0000259" key="11">
    <source>
        <dbReference type="SMART" id="SM00235"/>
    </source>
</evidence>
<evidence type="ECO:0000256" key="3">
    <source>
        <dbReference type="ARBA" id="ARBA00022723"/>
    </source>
</evidence>
<dbReference type="SUPFAM" id="SSF50923">
    <property type="entry name" value="Hemopexin-like domain"/>
    <property type="match status" value="1"/>
</dbReference>
<dbReference type="AlphaFoldDB" id="A0AAD9R3M4"/>
<dbReference type="SMART" id="SM00120">
    <property type="entry name" value="HX"/>
    <property type="match status" value="2"/>
</dbReference>
<reference evidence="12" key="1">
    <citation type="journal article" date="2023" name="G3 (Bethesda)">
        <title>Whole genome assembly and annotation of the endangered Caribbean coral Acropora cervicornis.</title>
        <authorList>
            <person name="Selwyn J.D."/>
            <person name="Vollmer S.V."/>
        </authorList>
    </citation>
    <scope>NUCLEOTIDE SEQUENCE</scope>
    <source>
        <strain evidence="12">K2</strain>
    </source>
</reference>
<dbReference type="PANTHER" id="PTHR10201">
    <property type="entry name" value="MATRIX METALLOPROTEINASE"/>
    <property type="match status" value="1"/>
</dbReference>
<feature type="active site" evidence="7">
    <location>
        <position position="198"/>
    </location>
</feature>
<dbReference type="SMART" id="SM00235">
    <property type="entry name" value="ZnMc"/>
    <property type="match status" value="1"/>
</dbReference>
<keyword evidence="5 8" id="KW-0862">Zinc</keyword>
<evidence type="ECO:0000256" key="4">
    <source>
        <dbReference type="ARBA" id="ARBA00022801"/>
    </source>
</evidence>
<comment type="cofactor">
    <cofactor evidence="8">
        <name>Ca(2+)</name>
        <dbReference type="ChEBI" id="CHEBI:29108"/>
    </cofactor>
    <text evidence="8">Can bind about 5 Ca(2+) ions per subunit.</text>
</comment>
<dbReference type="PANTHER" id="PTHR10201:SF309">
    <property type="entry name" value="PEPTIDASE METALLOPEPTIDASE DOMAIN-CONTAINING PROTEIN"/>
    <property type="match status" value="1"/>
</dbReference>
<feature type="binding site" evidence="8">
    <location>
        <position position="143"/>
    </location>
    <ligand>
        <name>Ca(2+)</name>
        <dbReference type="ChEBI" id="CHEBI:29108"/>
        <label>2</label>
    </ligand>
</feature>
<evidence type="ECO:0000313" key="12">
    <source>
        <dbReference type="EMBL" id="KAK2572412.1"/>
    </source>
</evidence>
<keyword evidence="6 12" id="KW-0482">Metalloprotease</keyword>
<dbReference type="GO" id="GO:0008270">
    <property type="term" value="F:zinc ion binding"/>
    <property type="evidence" value="ECO:0007669"/>
    <property type="project" value="InterPro"/>
</dbReference>
<dbReference type="GO" id="GO:0004222">
    <property type="term" value="F:metalloendopeptidase activity"/>
    <property type="evidence" value="ECO:0007669"/>
    <property type="project" value="InterPro"/>
</dbReference>
<dbReference type="Gene3D" id="2.110.10.10">
    <property type="entry name" value="Hemopexin-like domain"/>
    <property type="match status" value="2"/>
</dbReference>
<dbReference type="Proteomes" id="UP001249851">
    <property type="component" value="Unassembled WGS sequence"/>
</dbReference>
<comment type="similarity">
    <text evidence="1">Belongs to the peptidase M10A family.</text>
</comment>
<dbReference type="GO" id="GO:0030198">
    <property type="term" value="P:extracellular matrix organization"/>
    <property type="evidence" value="ECO:0007669"/>
    <property type="project" value="TreeGrafter"/>
</dbReference>
<keyword evidence="4" id="KW-0378">Hydrolase</keyword>
<comment type="cofactor">
    <cofactor evidence="8">
        <name>Zn(2+)</name>
        <dbReference type="ChEBI" id="CHEBI:29105"/>
    </cofactor>
    <text evidence="8">Binds 2 Zn(2+) ions per subunit.</text>
</comment>
<evidence type="ECO:0000256" key="10">
    <source>
        <dbReference type="SAM" id="SignalP"/>
    </source>
</evidence>
<keyword evidence="8" id="KW-0106">Calcium</keyword>
<dbReference type="InterPro" id="IPR001818">
    <property type="entry name" value="Pept_M10_metallopeptidase"/>
</dbReference>
<dbReference type="PROSITE" id="PS51642">
    <property type="entry name" value="HEMOPEXIN_2"/>
    <property type="match status" value="1"/>
</dbReference>
<dbReference type="PRINTS" id="PR00138">
    <property type="entry name" value="MATRIXIN"/>
</dbReference>
<comment type="caution">
    <text evidence="12">The sequence shown here is derived from an EMBL/GenBank/DDBJ whole genome shotgun (WGS) entry which is preliminary data.</text>
</comment>
<feature type="binding site" evidence="8">
    <location>
        <position position="393"/>
    </location>
    <ligand>
        <name>Ca(2+)</name>
        <dbReference type="ChEBI" id="CHEBI:29108"/>
        <label>5</label>
    </ligand>
</feature>
<evidence type="ECO:0000256" key="7">
    <source>
        <dbReference type="PIRSR" id="PIRSR621190-1"/>
    </source>
</evidence>
<dbReference type="SUPFAM" id="SSF55486">
    <property type="entry name" value="Metalloproteases ('zincins'), catalytic domain"/>
    <property type="match status" value="1"/>
</dbReference>
<dbReference type="InterPro" id="IPR024079">
    <property type="entry name" value="MetalloPept_cat_dom_sf"/>
</dbReference>
<dbReference type="GO" id="GO:0005615">
    <property type="term" value="C:extracellular space"/>
    <property type="evidence" value="ECO:0007669"/>
    <property type="project" value="TreeGrafter"/>
</dbReference>
<sequence>MRFPIYQLVFSLTMLLSGSDAKAVDFSEKTQETRGKPSGWNPRISKQREILYDLMPSEYEMEMKMSTSSQKSRLLRFERKQRFRRGSPNRWWHMPITWNLKSAWYDVPWNLRHGIRDTLALAFKVWADVSAVRFQYKAKPPVDIEISFVPAEPWNIAWAYLPNSGIYSGDIFFNRDSGWTLSRGRSDDRYIYTVAAHEIGHSIGLLHSRDQHSVMFWYYNHVPVPVLSHSDISAVQSLYGKCYPAKITSFSESTYGTHILIDSNYWHYTDFYGNRKRGYPVPALNGFPLNVTYPVDEILFVPSKPSSFFIFKRFNFWEYDRQTNKIVASGQISSAWDKVTTVDAATHWQNSIFLFFKGVTVWVFDFTAKKVVQTNTTMSMFPALQKVRKIDTAFHWTGRGGDNNVYLFSGNQYWRANPLNSVVLGPFTIGASNKFENICVP</sequence>
<feature type="signal peptide" evidence="10">
    <location>
        <begin position="1"/>
        <end position="21"/>
    </location>
</feature>
<feature type="binding site" evidence="8">
    <location>
        <position position="345"/>
    </location>
    <ligand>
        <name>Ca(2+)</name>
        <dbReference type="ChEBI" id="CHEBI:29108"/>
        <label>5</label>
    </ligand>
</feature>
<dbReference type="InterPro" id="IPR018487">
    <property type="entry name" value="Hemopexin-like_repeat"/>
</dbReference>
<keyword evidence="13" id="KW-1185">Reference proteome</keyword>
<feature type="binding site" evidence="8">
    <location>
        <position position="343"/>
    </location>
    <ligand>
        <name>Ca(2+)</name>
        <dbReference type="ChEBI" id="CHEBI:29108"/>
        <label>4</label>
    </ligand>
</feature>
<proteinExistence type="inferred from homology"/>
<protein>
    <submittedName>
        <fullName evidence="12">Matrix metalloproteinase-21</fullName>
    </submittedName>
</protein>
<name>A0AAD9R3M4_ACRCE</name>
<dbReference type="EMBL" id="JARQWQ010000004">
    <property type="protein sequence ID" value="KAK2572412.1"/>
    <property type="molecule type" value="Genomic_DNA"/>
</dbReference>
<dbReference type="GO" id="GO:0006508">
    <property type="term" value="P:proteolysis"/>
    <property type="evidence" value="ECO:0007669"/>
    <property type="project" value="UniProtKB-KW"/>
</dbReference>
<gene>
    <name evidence="12" type="ORF">P5673_002653</name>
</gene>
<dbReference type="InterPro" id="IPR021190">
    <property type="entry name" value="Pept_M10A"/>
</dbReference>
<feature type="repeat" description="Hemopexin" evidence="9">
    <location>
        <begin position="387"/>
        <end position="438"/>
    </location>
</feature>
<feature type="binding site" evidence="8">
    <location>
        <position position="207"/>
    </location>
    <ligand>
        <name>Zn(2+)</name>
        <dbReference type="ChEBI" id="CHEBI:29105"/>
        <label>2</label>
        <note>catalytic</note>
    </ligand>
</feature>
<evidence type="ECO:0000256" key="8">
    <source>
        <dbReference type="PIRSR" id="PIRSR621190-2"/>
    </source>
</evidence>
<evidence type="ECO:0000313" key="13">
    <source>
        <dbReference type="Proteomes" id="UP001249851"/>
    </source>
</evidence>
<organism evidence="12 13">
    <name type="scientific">Acropora cervicornis</name>
    <name type="common">Staghorn coral</name>
    <dbReference type="NCBI Taxonomy" id="6130"/>
    <lineage>
        <taxon>Eukaryota</taxon>
        <taxon>Metazoa</taxon>
        <taxon>Cnidaria</taxon>
        <taxon>Anthozoa</taxon>
        <taxon>Hexacorallia</taxon>
        <taxon>Scleractinia</taxon>
        <taxon>Astrocoeniina</taxon>
        <taxon>Acroporidae</taxon>
        <taxon>Acropora</taxon>
    </lineage>
</organism>
<keyword evidence="10" id="KW-0732">Signal</keyword>
<feature type="binding site" evidence="8">
    <location>
        <position position="197"/>
    </location>
    <ligand>
        <name>Zn(2+)</name>
        <dbReference type="ChEBI" id="CHEBI:29105"/>
        <label>2</label>
        <note>catalytic</note>
    </ligand>
</feature>
<feature type="binding site" evidence="8">
    <location>
        <position position="170"/>
    </location>
    <ligand>
        <name>Ca(2+)</name>
        <dbReference type="ChEBI" id="CHEBI:29108"/>
        <label>2</label>
    </ligand>
</feature>
<evidence type="ECO:0000256" key="1">
    <source>
        <dbReference type="ARBA" id="ARBA00010370"/>
    </source>
</evidence>
<feature type="binding site" evidence="8">
    <location>
        <position position="106"/>
    </location>
    <ligand>
        <name>Ca(2+)</name>
        <dbReference type="ChEBI" id="CHEBI:29108"/>
        <label>1</label>
    </ligand>
</feature>
<accession>A0AAD9R3M4</accession>
<dbReference type="Gene3D" id="3.40.390.10">
    <property type="entry name" value="Collagenase (Catalytic Domain)"/>
    <property type="match status" value="1"/>
</dbReference>
<evidence type="ECO:0000256" key="9">
    <source>
        <dbReference type="PROSITE-ProRule" id="PRU01011"/>
    </source>
</evidence>
<dbReference type="Pfam" id="PF00413">
    <property type="entry name" value="Peptidase_M10"/>
    <property type="match status" value="1"/>
</dbReference>
<evidence type="ECO:0000256" key="5">
    <source>
        <dbReference type="ARBA" id="ARBA00022833"/>
    </source>
</evidence>
<feature type="chain" id="PRO_5042119593" evidence="10">
    <location>
        <begin position="22"/>
        <end position="441"/>
    </location>
</feature>
<keyword evidence="2" id="KW-0645">Protease</keyword>
<dbReference type="InterPro" id="IPR006026">
    <property type="entry name" value="Peptidase_Metallo"/>
</dbReference>
<dbReference type="GO" id="GO:0030574">
    <property type="term" value="P:collagen catabolic process"/>
    <property type="evidence" value="ECO:0007669"/>
    <property type="project" value="TreeGrafter"/>
</dbReference>
<feature type="binding site" evidence="8">
    <location>
        <position position="201"/>
    </location>
    <ligand>
        <name>Zn(2+)</name>
        <dbReference type="ChEBI" id="CHEBI:29105"/>
        <label>2</label>
        <note>catalytic</note>
    </ligand>
</feature>
<feature type="binding site" evidence="8">
    <location>
        <position position="215"/>
    </location>
    <ligand>
        <name>Zn(2+)</name>
        <dbReference type="ChEBI" id="CHEBI:29105"/>
        <label>2</label>
        <note>catalytic</note>
    </ligand>
</feature>
<dbReference type="InterPro" id="IPR036375">
    <property type="entry name" value="Hemopexin-like_dom_sf"/>
</dbReference>
<feature type="domain" description="Peptidase metallopeptidase" evidence="11">
    <location>
        <begin position="87"/>
        <end position="241"/>
    </location>
</feature>
<keyword evidence="3 8" id="KW-0479">Metal-binding</keyword>
<reference evidence="12" key="2">
    <citation type="journal article" date="2023" name="Science">
        <title>Genomic signatures of disease resistance in endangered staghorn corals.</title>
        <authorList>
            <person name="Vollmer S.V."/>
            <person name="Selwyn J.D."/>
            <person name="Despard B.A."/>
            <person name="Roesel C.L."/>
        </authorList>
    </citation>
    <scope>NUCLEOTIDE SEQUENCE</scope>
    <source>
        <strain evidence="12">K2</strain>
    </source>
</reference>